<evidence type="ECO:0000313" key="2">
    <source>
        <dbReference type="EMBL" id="KAJ8332086.1"/>
    </source>
</evidence>
<feature type="region of interest" description="Disordered" evidence="1">
    <location>
        <begin position="32"/>
        <end position="136"/>
    </location>
</feature>
<proteinExistence type="predicted"/>
<comment type="caution">
    <text evidence="2">The sequence shown here is derived from an EMBL/GenBank/DDBJ whole genome shotgun (WGS) entry which is preliminary data.</text>
</comment>
<evidence type="ECO:0000313" key="3">
    <source>
        <dbReference type="Proteomes" id="UP001152622"/>
    </source>
</evidence>
<reference evidence="2" key="1">
    <citation type="journal article" date="2023" name="Science">
        <title>Genome structures resolve the early diversification of teleost fishes.</title>
        <authorList>
            <person name="Parey E."/>
            <person name="Louis A."/>
            <person name="Montfort J."/>
            <person name="Bouchez O."/>
            <person name="Roques C."/>
            <person name="Iampietro C."/>
            <person name="Lluch J."/>
            <person name="Castinel A."/>
            <person name="Donnadieu C."/>
            <person name="Desvignes T."/>
            <person name="Floi Bucao C."/>
            <person name="Jouanno E."/>
            <person name="Wen M."/>
            <person name="Mejri S."/>
            <person name="Dirks R."/>
            <person name="Jansen H."/>
            <person name="Henkel C."/>
            <person name="Chen W.J."/>
            <person name="Zahm M."/>
            <person name="Cabau C."/>
            <person name="Klopp C."/>
            <person name="Thompson A.W."/>
            <person name="Robinson-Rechavi M."/>
            <person name="Braasch I."/>
            <person name="Lecointre G."/>
            <person name="Bobe J."/>
            <person name="Postlethwait J.H."/>
            <person name="Berthelot C."/>
            <person name="Roest Crollius H."/>
            <person name="Guiguen Y."/>
        </authorList>
    </citation>
    <scope>NUCLEOTIDE SEQUENCE</scope>
    <source>
        <strain evidence="2">WJC10195</strain>
    </source>
</reference>
<dbReference type="Proteomes" id="UP001152622">
    <property type="component" value="Unassembled WGS sequence"/>
</dbReference>
<feature type="compositionally biased region" description="Low complexity" evidence="1">
    <location>
        <begin position="44"/>
        <end position="57"/>
    </location>
</feature>
<dbReference type="EMBL" id="JAINUF010000046">
    <property type="protein sequence ID" value="KAJ8332086.1"/>
    <property type="molecule type" value="Genomic_DNA"/>
</dbReference>
<sequence>MGQGQPASSWVQFSADPCIQYGNVPHRTALLGRRGVRLTPNTGPSRPRAAPSRALSRTTVRHTPSSGLLLNHYPAASPESDRLLATDARPRKRAVIRDGRQTPQTKPPLTAMGKATASNRPRPSHTHRGIRATGGPCHAELRLRSAGAGDSGTWPDV</sequence>
<gene>
    <name evidence="2" type="ORF">SKAU_G00429460</name>
</gene>
<organism evidence="2 3">
    <name type="scientific">Synaphobranchus kaupii</name>
    <name type="common">Kaup's arrowtooth eel</name>
    <dbReference type="NCBI Taxonomy" id="118154"/>
    <lineage>
        <taxon>Eukaryota</taxon>
        <taxon>Metazoa</taxon>
        <taxon>Chordata</taxon>
        <taxon>Craniata</taxon>
        <taxon>Vertebrata</taxon>
        <taxon>Euteleostomi</taxon>
        <taxon>Actinopterygii</taxon>
        <taxon>Neopterygii</taxon>
        <taxon>Teleostei</taxon>
        <taxon>Anguilliformes</taxon>
        <taxon>Synaphobranchidae</taxon>
        <taxon>Synaphobranchus</taxon>
    </lineage>
</organism>
<name>A0A9Q1I9Z7_SYNKA</name>
<dbReference type="AlphaFoldDB" id="A0A9Q1I9Z7"/>
<accession>A0A9Q1I9Z7</accession>
<evidence type="ECO:0000256" key="1">
    <source>
        <dbReference type="SAM" id="MobiDB-lite"/>
    </source>
</evidence>
<keyword evidence="3" id="KW-1185">Reference proteome</keyword>
<protein>
    <submittedName>
        <fullName evidence="2">Uncharacterized protein</fullName>
    </submittedName>
</protein>